<protein>
    <submittedName>
        <fullName evidence="2">Uncharacterized protein</fullName>
    </submittedName>
</protein>
<reference evidence="2 3" key="1">
    <citation type="submission" date="2021-11" db="EMBL/GenBank/DDBJ databases">
        <title>Black yeast isolated from Biological Soil Crust.</title>
        <authorList>
            <person name="Kurbessoian T."/>
        </authorList>
    </citation>
    <scope>NUCLEOTIDE SEQUENCE [LARGE SCALE GENOMIC DNA]</scope>
    <source>
        <strain evidence="2 3">CCFEE 5522</strain>
    </source>
</reference>
<gene>
    <name evidence="2" type="ORF">LTR36_006775</name>
</gene>
<dbReference type="EMBL" id="JAVFHQ010000041">
    <property type="protein sequence ID" value="KAK4542522.1"/>
    <property type="molecule type" value="Genomic_DNA"/>
</dbReference>
<sequence length="569" mass="63980">MASFSYFLDKLSPETRVLIYGFVFGECKYVTRRPATVMEENTQRLDDRIRYFGLPTPKRTGDVAINSDIFAVDKQVSVEALETFYNARTVRVRFERLYAEKDSDYLNFVRRLEFADCLATVRDEDIHLALRTASRLPGIKLVTILSDSLADSPVLPPSITVRAFVDSHRLGELTCADIGQYRLSTAYGDITIVNSKLSGMWPDVASTPANYDAKAKAVQLLEEWQHPDNPEFSAWCDLFAWAHSIKATDSVDTVPLGRDGRLVPIHKLGPKHDAVTLEWATELLAMNIETYVATDPSRLLGPEIDAKVCWPELENGECAGAEAGRQNAEEHARNVEWRRRNIVQNPVDDTMEFFISGLKSSLSQDKRLVRAYDVKEDDLNVANEASNEDVKKIFHLIVATGQYDLYSGGGAGYQDKRQELDEWSHVLLCKYIRSFSTTDVDASAWSLDELRNFFGVLIHILEQRIVDVQAMPGAFPAGPAFEHDRSVMGAAPNEDEELYQPFVKKLRRMWRLLIALPWVIDILRVPASEQEDDERAAGEGSNVSNDQAVGAEEEEGDWEGWGRGGCVVC</sequence>
<comment type="caution">
    <text evidence="2">The sequence shown here is derived from an EMBL/GenBank/DDBJ whole genome shotgun (WGS) entry which is preliminary data.</text>
</comment>
<proteinExistence type="predicted"/>
<dbReference type="Proteomes" id="UP001324427">
    <property type="component" value="Unassembled WGS sequence"/>
</dbReference>
<name>A0AAV9JC65_9PEZI</name>
<keyword evidence="3" id="KW-1185">Reference proteome</keyword>
<evidence type="ECO:0000256" key="1">
    <source>
        <dbReference type="SAM" id="MobiDB-lite"/>
    </source>
</evidence>
<evidence type="ECO:0000313" key="2">
    <source>
        <dbReference type="EMBL" id="KAK4542522.1"/>
    </source>
</evidence>
<organism evidence="2 3">
    <name type="scientific">Oleoguttula mirabilis</name>
    <dbReference type="NCBI Taxonomy" id="1507867"/>
    <lineage>
        <taxon>Eukaryota</taxon>
        <taxon>Fungi</taxon>
        <taxon>Dikarya</taxon>
        <taxon>Ascomycota</taxon>
        <taxon>Pezizomycotina</taxon>
        <taxon>Dothideomycetes</taxon>
        <taxon>Dothideomycetidae</taxon>
        <taxon>Mycosphaerellales</taxon>
        <taxon>Teratosphaeriaceae</taxon>
        <taxon>Oleoguttula</taxon>
    </lineage>
</organism>
<accession>A0AAV9JC65</accession>
<feature type="region of interest" description="Disordered" evidence="1">
    <location>
        <begin position="530"/>
        <end position="569"/>
    </location>
</feature>
<evidence type="ECO:0000313" key="3">
    <source>
        <dbReference type="Proteomes" id="UP001324427"/>
    </source>
</evidence>
<feature type="compositionally biased region" description="Gly residues" evidence="1">
    <location>
        <begin position="559"/>
        <end position="569"/>
    </location>
</feature>
<dbReference type="AlphaFoldDB" id="A0AAV9JC65"/>